<feature type="transmembrane region" description="Helical" evidence="1">
    <location>
        <begin position="47"/>
        <end position="70"/>
    </location>
</feature>
<dbReference type="NCBIfam" id="TIGR03647">
    <property type="entry name" value="Na_symport_sm"/>
    <property type="match status" value="1"/>
</dbReference>
<evidence type="ECO:0000256" key="1">
    <source>
        <dbReference type="SAM" id="Phobius"/>
    </source>
</evidence>
<evidence type="ECO:0000313" key="3">
    <source>
        <dbReference type="EMBL" id="MEC5388032.1"/>
    </source>
</evidence>
<accession>A0ABU6K8U5</accession>
<dbReference type="InterPro" id="IPR019886">
    <property type="entry name" value="Na_symporter_ssu"/>
</dbReference>
<proteinExistence type="predicted"/>
<feature type="domain" description="Sodium symporter small subunit" evidence="2">
    <location>
        <begin position="7"/>
        <end position="78"/>
    </location>
</feature>
<name>A0ABU6K8U5_9RHOO</name>
<dbReference type="EMBL" id="JAYXHS010000004">
    <property type="protein sequence ID" value="MEC5388032.1"/>
    <property type="molecule type" value="Genomic_DNA"/>
</dbReference>
<keyword evidence="1" id="KW-1133">Transmembrane helix</keyword>
<gene>
    <name evidence="3" type="ORF">VVD49_20030</name>
</gene>
<keyword evidence="4" id="KW-1185">Reference proteome</keyword>
<dbReference type="RefSeq" id="WP_327601003.1">
    <property type="nucleotide sequence ID" value="NZ_JAYXHS010000004.1"/>
</dbReference>
<reference evidence="3 4" key="1">
    <citation type="submission" date="2024-01" db="EMBL/GenBank/DDBJ databases">
        <title>Uliginosibacterium soil sp. nov.</title>
        <authorList>
            <person name="Lv Y."/>
        </authorList>
    </citation>
    <scope>NUCLEOTIDE SEQUENCE [LARGE SCALE GENOMIC DNA]</scope>
    <source>
        <strain evidence="3 4">H3</strain>
    </source>
</reference>
<dbReference type="Pfam" id="PF13937">
    <property type="entry name" value="DUF4212"/>
    <property type="match status" value="1"/>
</dbReference>
<evidence type="ECO:0000313" key="4">
    <source>
        <dbReference type="Proteomes" id="UP001331561"/>
    </source>
</evidence>
<organism evidence="3 4">
    <name type="scientific">Uliginosibacterium silvisoli</name>
    <dbReference type="NCBI Taxonomy" id="3114758"/>
    <lineage>
        <taxon>Bacteria</taxon>
        <taxon>Pseudomonadati</taxon>
        <taxon>Pseudomonadota</taxon>
        <taxon>Betaproteobacteria</taxon>
        <taxon>Rhodocyclales</taxon>
        <taxon>Zoogloeaceae</taxon>
        <taxon>Uliginosibacterium</taxon>
    </lineage>
</organism>
<sequence length="80" mass="9286">MTKDPGPYWRKTRRLTLGLLLLWLGVTLATCLYAPELNTFHVLGFPLGFYFAAQGSLIIFLLIVGFYAWYMNRLDRQADR</sequence>
<keyword evidence="1" id="KW-0812">Transmembrane</keyword>
<protein>
    <submittedName>
        <fullName evidence="3">DUF4212 domain-containing protein</fullName>
    </submittedName>
</protein>
<keyword evidence="1" id="KW-0472">Membrane</keyword>
<dbReference type="Proteomes" id="UP001331561">
    <property type="component" value="Unassembled WGS sequence"/>
</dbReference>
<evidence type="ECO:0000259" key="2">
    <source>
        <dbReference type="Pfam" id="PF13937"/>
    </source>
</evidence>
<comment type="caution">
    <text evidence="3">The sequence shown here is derived from an EMBL/GenBank/DDBJ whole genome shotgun (WGS) entry which is preliminary data.</text>
</comment>